<gene>
    <name evidence="2" type="ORF">SAMN02745152_02152</name>
</gene>
<sequence>MGRSTFYENLKPQKDKYKEIKSEILDIYYKSNRRKGYRWITSDLKKLGYNINHKTVLRLMQRLGIKSVVRAKKYSSFTGSVSGTAVENIPGRDFSTTEINQKWTTDVTEFKVCGKRVYLSGIMDMHSKELIAHTVGFSPNMKLIMRMIKLAYRKTGNPKNVIIQSDQGWQYRHVSYKHFLKKKNAVQSMSRKGNCLDNAVIENFWGILKTEWFYLNDFDSVDTFLEQLEDYIHYFNYERDSSVLNYRSPVEVRTKKMVA</sequence>
<dbReference type="InterPro" id="IPR012337">
    <property type="entry name" value="RNaseH-like_sf"/>
</dbReference>
<dbReference type="InterPro" id="IPR050900">
    <property type="entry name" value="Transposase_IS3/IS150/IS904"/>
</dbReference>
<feature type="domain" description="Integrase catalytic" evidence="1">
    <location>
        <begin position="86"/>
        <end position="257"/>
    </location>
</feature>
<dbReference type="NCBIfam" id="NF033516">
    <property type="entry name" value="transpos_IS3"/>
    <property type="match status" value="1"/>
</dbReference>
<accession>A0A1T4QY43</accession>
<dbReference type="Pfam" id="PF13276">
    <property type="entry name" value="HTH_21"/>
    <property type="match status" value="1"/>
</dbReference>
<dbReference type="PANTHER" id="PTHR46889:SF4">
    <property type="entry name" value="TRANSPOSASE INSO FOR INSERTION SEQUENCE ELEMENT IS911B-RELATED"/>
    <property type="match status" value="1"/>
</dbReference>
<dbReference type="InterPro" id="IPR025948">
    <property type="entry name" value="HTH-like_dom"/>
</dbReference>
<dbReference type="InterPro" id="IPR048020">
    <property type="entry name" value="Transpos_IS3"/>
</dbReference>
<dbReference type="Pfam" id="PF00665">
    <property type="entry name" value="rve"/>
    <property type="match status" value="1"/>
</dbReference>
<evidence type="ECO:0000313" key="2">
    <source>
        <dbReference type="EMBL" id="SKA08401.1"/>
    </source>
</evidence>
<dbReference type="STRING" id="225004.SAMN02745152_02152"/>
<dbReference type="GO" id="GO:0003676">
    <property type="term" value="F:nucleic acid binding"/>
    <property type="evidence" value="ECO:0007669"/>
    <property type="project" value="InterPro"/>
</dbReference>
<protein>
    <submittedName>
        <fullName evidence="2">Transposase InsO and inactivated derivatives</fullName>
    </submittedName>
</protein>
<dbReference type="InterPro" id="IPR001584">
    <property type="entry name" value="Integrase_cat-core"/>
</dbReference>
<organism evidence="2 3">
    <name type="scientific">Treponema berlinense</name>
    <dbReference type="NCBI Taxonomy" id="225004"/>
    <lineage>
        <taxon>Bacteria</taxon>
        <taxon>Pseudomonadati</taxon>
        <taxon>Spirochaetota</taxon>
        <taxon>Spirochaetia</taxon>
        <taxon>Spirochaetales</taxon>
        <taxon>Treponemataceae</taxon>
        <taxon>Treponema</taxon>
    </lineage>
</organism>
<proteinExistence type="predicted"/>
<reference evidence="2 3" key="1">
    <citation type="submission" date="2017-02" db="EMBL/GenBank/DDBJ databases">
        <authorList>
            <person name="Peterson S.W."/>
        </authorList>
    </citation>
    <scope>NUCLEOTIDE SEQUENCE [LARGE SCALE GENOMIC DNA]</scope>
    <source>
        <strain evidence="2 3">ATCC BAA-909</strain>
    </source>
</reference>
<dbReference type="SUPFAM" id="SSF53098">
    <property type="entry name" value="Ribonuclease H-like"/>
    <property type="match status" value="1"/>
</dbReference>
<dbReference type="EMBL" id="FUXC01000020">
    <property type="protein sequence ID" value="SKA08401.1"/>
    <property type="molecule type" value="Genomic_DNA"/>
</dbReference>
<dbReference type="PANTHER" id="PTHR46889">
    <property type="entry name" value="TRANSPOSASE INSF FOR INSERTION SEQUENCE IS3B-RELATED"/>
    <property type="match status" value="1"/>
</dbReference>
<dbReference type="Pfam" id="PF13333">
    <property type="entry name" value="rve_2"/>
    <property type="match status" value="1"/>
</dbReference>
<dbReference type="Proteomes" id="UP000190395">
    <property type="component" value="Unassembled WGS sequence"/>
</dbReference>
<name>A0A1T4QY43_9SPIR</name>
<evidence type="ECO:0000259" key="1">
    <source>
        <dbReference type="PROSITE" id="PS50994"/>
    </source>
</evidence>
<evidence type="ECO:0000313" key="3">
    <source>
        <dbReference type="Proteomes" id="UP000190395"/>
    </source>
</evidence>
<dbReference type="PROSITE" id="PS50994">
    <property type="entry name" value="INTEGRASE"/>
    <property type="match status" value="1"/>
</dbReference>
<keyword evidence="3" id="KW-1185">Reference proteome</keyword>
<dbReference type="InterPro" id="IPR036397">
    <property type="entry name" value="RNaseH_sf"/>
</dbReference>
<dbReference type="AlphaFoldDB" id="A0A1T4QY43"/>
<dbReference type="GO" id="GO:0015074">
    <property type="term" value="P:DNA integration"/>
    <property type="evidence" value="ECO:0007669"/>
    <property type="project" value="InterPro"/>
</dbReference>
<dbReference type="Gene3D" id="3.30.420.10">
    <property type="entry name" value="Ribonuclease H-like superfamily/Ribonuclease H"/>
    <property type="match status" value="1"/>
</dbReference>